<comment type="caution">
    <text evidence="6">The sequence shown here is derived from an EMBL/GenBank/DDBJ whole genome shotgun (WGS) entry which is preliminary data.</text>
</comment>
<dbReference type="Gene3D" id="2.120.10.30">
    <property type="entry name" value="TolB, C-terminal domain"/>
    <property type="match status" value="2"/>
</dbReference>
<evidence type="ECO:0000256" key="4">
    <source>
        <dbReference type="PROSITE-ProRule" id="PRU00504"/>
    </source>
</evidence>
<name>A0A814DD49_ADIRI</name>
<accession>A0A814DD49</accession>
<dbReference type="EMBL" id="CAJNOJ010000047">
    <property type="protein sequence ID" value="CAF0952075.1"/>
    <property type="molecule type" value="Genomic_DNA"/>
</dbReference>
<dbReference type="PANTHER" id="PTHR10680">
    <property type="entry name" value="PEPTIDYL-GLYCINE ALPHA-AMIDATING MONOOXYGENASE"/>
    <property type="match status" value="1"/>
</dbReference>
<dbReference type="Proteomes" id="UP000663852">
    <property type="component" value="Unassembled WGS sequence"/>
</dbReference>
<evidence type="ECO:0000313" key="7">
    <source>
        <dbReference type="Proteomes" id="UP000663852"/>
    </source>
</evidence>
<proteinExistence type="predicted"/>
<keyword evidence="3" id="KW-0325">Glycoprotein</keyword>
<dbReference type="OrthoDB" id="10044505at2759"/>
<evidence type="ECO:0000256" key="2">
    <source>
        <dbReference type="ARBA" id="ARBA00022737"/>
    </source>
</evidence>
<feature type="repeat" description="NHL" evidence="4">
    <location>
        <begin position="272"/>
        <end position="297"/>
    </location>
</feature>
<feature type="chain" id="PRO_5032406831" evidence="5">
    <location>
        <begin position="24"/>
        <end position="667"/>
    </location>
</feature>
<feature type="repeat" description="NHL" evidence="4">
    <location>
        <begin position="573"/>
        <end position="598"/>
    </location>
</feature>
<dbReference type="GO" id="GO:0005576">
    <property type="term" value="C:extracellular region"/>
    <property type="evidence" value="ECO:0007669"/>
    <property type="project" value="TreeGrafter"/>
</dbReference>
<feature type="repeat" description="NHL" evidence="4">
    <location>
        <begin position="376"/>
        <end position="414"/>
    </location>
</feature>
<dbReference type="PROSITE" id="PS51125">
    <property type="entry name" value="NHL"/>
    <property type="match status" value="5"/>
</dbReference>
<dbReference type="InterPro" id="IPR001258">
    <property type="entry name" value="NHL_repeat"/>
</dbReference>
<protein>
    <submittedName>
        <fullName evidence="6">Uncharacterized protein</fullName>
    </submittedName>
</protein>
<keyword evidence="2" id="KW-0677">Repeat</keyword>
<sequence>MSMLKTIFVTALLIIWIHPYVGAVWPNSTATWEQTGKLVKADSQVPLRAPAIDIYPYAEWEQNGLTVAGGNGRGTGKNQLERPHGLFVDHDQTIYVADYYNNRIVEWKLNATSGHVVAGGNGQGNGNNQLYYPSDVIVDKETDSLIICDLGNNRIVRWPRGNGRTGETIISDISCFGLTMDNNGSLYVGNHRKAEVRRYGRGYSQGTVVASDNGCGNGLNRYCSMGYVFVDQDHSVYVSEWYANRVTKWVVGAKEGIVVAGGDQGAGNNLDQLSAPQGVVVDRSGTVYVVDRNNYRVMRWMQGAAEGTVIVNRLSFPFGLAFDLQGNLYVGDYLDDRVQKFNIKQFMPLRAPAIDIDPYVKWEQKGLTVAGGNGQGTGNNQLDRPWGLFVDDNQTIYVVDYWNSRIVEWKLSATSGRVVAGGNGPGYGNHQLYYPKDVIVDKETNSLIICDAGNDRVVRWPRRNGKTGETIISNINCEALTMDKNGSLYVGDDRKAKVIRYRRGEFEGTVVAGGNGKGNSLNQVSGVGYVFVDQDRSVYVSEWGNNRVTKWMVGAEQGVIVAGGLGEGNSLTQLSTPRGVVVDSSGTVYVADQENNRIMRWMKGATKGTVIVGGDGMGAQPNQFLWPIGLAFDLQGNLYVADHNNARVEKFNINQFGKFYINESQLN</sequence>
<dbReference type="Pfam" id="PF01436">
    <property type="entry name" value="NHL"/>
    <property type="match status" value="5"/>
</dbReference>
<evidence type="ECO:0000256" key="1">
    <source>
        <dbReference type="ARBA" id="ARBA00022729"/>
    </source>
</evidence>
<reference evidence="6" key="1">
    <citation type="submission" date="2021-02" db="EMBL/GenBank/DDBJ databases">
        <authorList>
            <person name="Nowell W R."/>
        </authorList>
    </citation>
    <scope>NUCLEOTIDE SEQUENCE</scope>
</reference>
<gene>
    <name evidence="6" type="ORF">EDS130_LOCUS12395</name>
</gene>
<organism evidence="6 7">
    <name type="scientific">Adineta ricciae</name>
    <name type="common">Rotifer</name>
    <dbReference type="NCBI Taxonomy" id="249248"/>
    <lineage>
        <taxon>Eukaryota</taxon>
        <taxon>Metazoa</taxon>
        <taxon>Spiralia</taxon>
        <taxon>Gnathifera</taxon>
        <taxon>Rotifera</taxon>
        <taxon>Eurotatoria</taxon>
        <taxon>Bdelloidea</taxon>
        <taxon>Adinetida</taxon>
        <taxon>Adinetidae</taxon>
        <taxon>Adineta</taxon>
    </lineage>
</organism>
<keyword evidence="1 5" id="KW-0732">Signal</keyword>
<dbReference type="AlphaFoldDB" id="A0A814DD49"/>
<evidence type="ECO:0000256" key="3">
    <source>
        <dbReference type="ARBA" id="ARBA00023180"/>
    </source>
</evidence>
<dbReference type="InterPro" id="IPR011042">
    <property type="entry name" value="6-blade_b-propeller_TolB-like"/>
</dbReference>
<dbReference type="Gene3D" id="2.40.10.500">
    <property type="match status" value="3"/>
</dbReference>
<evidence type="ECO:0000256" key="5">
    <source>
        <dbReference type="SAM" id="SignalP"/>
    </source>
</evidence>
<dbReference type="SUPFAM" id="SSF63829">
    <property type="entry name" value="Calcium-dependent phosphotriesterase"/>
    <property type="match status" value="3"/>
</dbReference>
<feature type="repeat" description="NHL" evidence="4">
    <location>
        <begin position="73"/>
        <end position="112"/>
    </location>
</feature>
<evidence type="ECO:0000313" key="6">
    <source>
        <dbReference type="EMBL" id="CAF0952075.1"/>
    </source>
</evidence>
<feature type="repeat" description="NHL" evidence="4">
    <location>
        <begin position="618"/>
        <end position="654"/>
    </location>
</feature>
<dbReference type="PANTHER" id="PTHR10680:SF28">
    <property type="entry name" value="SMP-30_GLUCONOLACTONASE_LRE-LIKE REGION DOMAIN-CONTAINING PROTEIN"/>
    <property type="match status" value="1"/>
</dbReference>
<feature type="signal peptide" evidence="5">
    <location>
        <begin position="1"/>
        <end position="23"/>
    </location>
</feature>
<dbReference type="CDD" id="cd05819">
    <property type="entry name" value="NHL"/>
    <property type="match status" value="2"/>
</dbReference>